<evidence type="ECO:0000259" key="2">
    <source>
        <dbReference type="Pfam" id="PF19077"/>
    </source>
</evidence>
<evidence type="ECO:0000313" key="4">
    <source>
        <dbReference type="EMBL" id="AXY56363.1"/>
    </source>
</evidence>
<dbReference type="Proteomes" id="UP000263753">
    <property type="component" value="Chromosome"/>
</dbReference>
<dbReference type="Pfam" id="PF17936">
    <property type="entry name" value="Big_6"/>
    <property type="match status" value="4"/>
</dbReference>
<dbReference type="Pfam" id="PF19077">
    <property type="entry name" value="Big_13"/>
    <property type="match status" value="1"/>
</dbReference>
<dbReference type="Pfam" id="PF22783">
    <property type="entry name" value="BapA_N"/>
    <property type="match status" value="1"/>
</dbReference>
<dbReference type="NCBIfam" id="NF033677">
    <property type="entry name" value="biofilm_BapA_N"/>
    <property type="match status" value="1"/>
</dbReference>
<dbReference type="EMBL" id="CP032134">
    <property type="protein sequence ID" value="AXY56363.1"/>
    <property type="molecule type" value="Genomic_DNA"/>
</dbReference>
<feature type="domain" description="Bacterial Ig-like" evidence="2">
    <location>
        <begin position="521"/>
        <end position="616"/>
    </location>
</feature>
<feature type="domain" description="Bacterial Ig" evidence="1">
    <location>
        <begin position="263"/>
        <end position="340"/>
    </location>
</feature>
<dbReference type="Gene3D" id="2.60.40.10">
    <property type="entry name" value="Immunoglobulins"/>
    <property type="match status" value="5"/>
</dbReference>
<dbReference type="RefSeq" id="WP_087511391.1">
    <property type="nucleotide sequence ID" value="NZ_CP032134.1"/>
</dbReference>
<gene>
    <name evidence="4" type="ORF">CDG60_07130</name>
</gene>
<dbReference type="InterPro" id="IPR041498">
    <property type="entry name" value="Big_6"/>
</dbReference>
<dbReference type="InterPro" id="IPR044016">
    <property type="entry name" value="Big_13"/>
</dbReference>
<evidence type="ECO:0000313" key="5">
    <source>
        <dbReference type="Proteomes" id="UP000263753"/>
    </source>
</evidence>
<dbReference type="InterPro" id="IPR048051">
    <property type="entry name" value="BapA-like_prefix-like"/>
</dbReference>
<proteinExistence type="predicted"/>
<organism evidence="4 5">
    <name type="scientific">Acinetobacter chinensis</name>
    <dbReference type="NCBI Taxonomy" id="2004650"/>
    <lineage>
        <taxon>Bacteria</taxon>
        <taxon>Pseudomonadati</taxon>
        <taxon>Pseudomonadota</taxon>
        <taxon>Gammaproteobacteria</taxon>
        <taxon>Moraxellales</taxon>
        <taxon>Moraxellaceae</taxon>
        <taxon>Acinetobacter</taxon>
    </lineage>
</organism>
<feature type="domain" description="Biofilm-associated protein BapA-like prefix-like" evidence="3">
    <location>
        <begin position="1"/>
        <end position="108"/>
    </location>
</feature>
<dbReference type="InterPro" id="IPR013783">
    <property type="entry name" value="Ig-like_fold"/>
</dbReference>
<feature type="domain" description="Bacterial Ig" evidence="1">
    <location>
        <begin position="431"/>
        <end position="510"/>
    </location>
</feature>
<protein>
    <submittedName>
        <fullName evidence="4">BapA prefix-like domain-containing protein</fullName>
    </submittedName>
</protein>
<evidence type="ECO:0000259" key="1">
    <source>
        <dbReference type="Pfam" id="PF17936"/>
    </source>
</evidence>
<reference evidence="5" key="1">
    <citation type="submission" date="2018-09" db="EMBL/GenBank/DDBJ databases">
        <title>The complete genome of Acinetobacter sp. strain WCHAc010005.</title>
        <authorList>
            <person name="Hu Y."/>
            <person name="Long H."/>
            <person name="Feng Y."/>
            <person name="Zong Z."/>
        </authorList>
    </citation>
    <scope>NUCLEOTIDE SEQUENCE [LARGE SCALE GENOMIC DNA]</scope>
    <source>
        <strain evidence="5">WCHAc010005</strain>
    </source>
</reference>
<accession>A0A3B7M1B2</accession>
<feature type="domain" description="Bacterial Ig" evidence="1">
    <location>
        <begin position="175"/>
        <end position="252"/>
    </location>
</feature>
<dbReference type="AlphaFoldDB" id="A0A3B7M1B2"/>
<feature type="domain" description="Bacterial Ig" evidence="1">
    <location>
        <begin position="347"/>
        <end position="425"/>
    </location>
</feature>
<dbReference type="KEGG" id="achi:CDG60_07130"/>
<evidence type="ECO:0000259" key="3">
    <source>
        <dbReference type="Pfam" id="PF22783"/>
    </source>
</evidence>
<sequence length="737" mass="76643">MTRIVVASKQKMSLLQDTQAGSVVLEQPSIIQIGIAKENISSMVRSGNSLQITLKNGEKIVLENFFTENGSPHSLAFPDKSGKFLVAEFDEAGKLIKYNPVDHLSQLGSSINSTGLTETQQTAVVTDGVDDGGIAWSSVLKTGLAVLGAEAVYLVAFDKDDDKDKDNTNVDLTPPAAPVAALDTDGKVMSGTAEVGSTVYVKDLQGNILGQAVADSTGKYEIKLDKAVTDGAKVIVTAKDQAGNESKQTVVTGTKDTVSPDKAQAQASDSGSIVTGKAEVGAKIYVYGPDGKTVIGGPVTVASDGKFSVTVTPALKAGEKGTVVVEDGAGNRSEAAEVEVGKDTLPPDQPKVTVSDKGDLIKGIVEAGAKVKVMDAAGKVIGEATADNQGNFTVTLNPPLTDKAKGTVVVEDAAGNQSKSMEVIAGKDNIAPDAPVAVLNDEGTIVTGKAEPGSKIEVRSSADGTLLGYAEVKDDGTYTLTLSKALTDNTLAKVYASDKSGNQSSATEIKGTKDTIPPGKVEEVKAYDDTGSTKLNIGNDGKTKDSTPVFEGKGEAGATVYIYQDGKPVASVKVDENGKWTYTTDELAPGSYSYTFRQVDKSGLNGQESDPFKFTVESTVKTAALESHDSAVSSDQTADTVNDQSLAKLLNAPVPVMDSFSIAEDQSPLNSETLQIQQLFKDTASGSDAGTIDLSTVLPENAMAASQGQSAPTQTEPVTVSIRIDLNELLNQNIPLI</sequence>
<name>A0A3B7M1B2_9GAMM</name>